<name>A0A9Q8WKL5_9PEZI</name>
<dbReference type="GeneID" id="73346320"/>
<organism evidence="1 2">
    <name type="scientific">Colletotrichum lupini</name>
    <dbReference type="NCBI Taxonomy" id="145971"/>
    <lineage>
        <taxon>Eukaryota</taxon>
        <taxon>Fungi</taxon>
        <taxon>Dikarya</taxon>
        <taxon>Ascomycota</taxon>
        <taxon>Pezizomycotina</taxon>
        <taxon>Sordariomycetes</taxon>
        <taxon>Hypocreomycetidae</taxon>
        <taxon>Glomerellales</taxon>
        <taxon>Glomerellaceae</taxon>
        <taxon>Colletotrichum</taxon>
        <taxon>Colletotrichum acutatum species complex</taxon>
    </lineage>
</organism>
<reference evidence="1" key="1">
    <citation type="journal article" date="2021" name="Mol. Plant Microbe Interact.">
        <title>Complete Genome Sequence of the Plant-Pathogenic Fungus Colletotrichum lupini.</title>
        <authorList>
            <person name="Baroncelli R."/>
            <person name="Pensec F."/>
            <person name="Da Lio D."/>
            <person name="Boufleur T."/>
            <person name="Vicente I."/>
            <person name="Sarrocco S."/>
            <person name="Picot A."/>
            <person name="Baraldi E."/>
            <person name="Sukno S."/>
            <person name="Thon M."/>
            <person name="Le Floch G."/>
        </authorList>
    </citation>
    <scope>NUCLEOTIDE SEQUENCE</scope>
    <source>
        <strain evidence="1">IMI 504893</strain>
    </source>
</reference>
<proteinExistence type="predicted"/>
<protein>
    <submittedName>
        <fullName evidence="1">Uncharacterized protein</fullName>
    </submittedName>
</protein>
<sequence length="289" mass="30928">MPPASSPSSLTSSRLNPESIGALKCADGRSPNLSAAKVKVLVSDLFAGACASLGWLWGWDDDELSGQSSHKRPTHGPYQTSSHWANTPVPCLQGSSRAKKAKRHHLHIAQCNADSGNGSLCFCLPPEKYVVRVDQEYIATGLLIDTPKVAWSGGLKLTPTNAPTGAKAEMTHSASLPSLLLNFLVPDIPVLRCSSWPPVLVRGLGVLFALCHIPYKRIAVAGVRPLRTRRVKPPPPPTGCSLGPGQVDPVGIRHVGAGETHRNQTGSQSQTQWHHPWGCWASYAVKADE</sequence>
<dbReference type="AlphaFoldDB" id="A0A9Q8WKL5"/>
<evidence type="ECO:0000313" key="1">
    <source>
        <dbReference type="EMBL" id="UQC86844.1"/>
    </source>
</evidence>
<dbReference type="RefSeq" id="XP_049148455.1">
    <property type="nucleotide sequence ID" value="XM_049291310.1"/>
</dbReference>
<dbReference type="KEGG" id="clup:CLUP02_12346"/>
<dbReference type="EMBL" id="CP019478">
    <property type="protein sequence ID" value="UQC86844.1"/>
    <property type="molecule type" value="Genomic_DNA"/>
</dbReference>
<dbReference type="Proteomes" id="UP000830671">
    <property type="component" value="Chromosome 6"/>
</dbReference>
<accession>A0A9Q8WKL5</accession>
<gene>
    <name evidence="1" type="ORF">CLUP02_12346</name>
</gene>
<keyword evidence="2" id="KW-1185">Reference proteome</keyword>
<evidence type="ECO:0000313" key="2">
    <source>
        <dbReference type="Proteomes" id="UP000830671"/>
    </source>
</evidence>